<accession>A0AC61Y6J7</accession>
<comment type="caution">
    <text evidence="1">The sequence shown here is derived from an EMBL/GenBank/DDBJ whole genome shotgun (WGS) entry which is preliminary data.</text>
</comment>
<gene>
    <name evidence="1" type="primary">carH</name>
    <name evidence="1" type="ORF">FVB9532_01309</name>
</gene>
<dbReference type="EMBL" id="CABVMM010000004">
    <property type="protein sequence ID" value="VVV00045.1"/>
    <property type="molecule type" value="Genomic_DNA"/>
</dbReference>
<evidence type="ECO:0000313" key="1">
    <source>
        <dbReference type="EMBL" id="VVV00045.1"/>
    </source>
</evidence>
<organism evidence="1 2">
    <name type="scientific">Mesonia oceanica</name>
    <dbReference type="NCBI Taxonomy" id="2687242"/>
    <lineage>
        <taxon>Bacteria</taxon>
        <taxon>Pseudomonadati</taxon>
        <taxon>Bacteroidota</taxon>
        <taxon>Flavobacteriia</taxon>
        <taxon>Flavobacteriales</taxon>
        <taxon>Flavobacteriaceae</taxon>
        <taxon>Mesonia</taxon>
    </lineage>
</organism>
<dbReference type="Proteomes" id="UP000356253">
    <property type="component" value="Unassembled WGS sequence"/>
</dbReference>
<keyword evidence="2" id="KW-1185">Reference proteome</keyword>
<evidence type="ECO:0000313" key="2">
    <source>
        <dbReference type="Proteomes" id="UP000356253"/>
    </source>
</evidence>
<proteinExistence type="predicted"/>
<protein>
    <submittedName>
        <fullName evidence="1">HTH-type transcriptional repressor CarH</fullName>
    </submittedName>
</protein>
<sequence>MSYIKKQFSIKDLEVLSGIKAHTLRMWEKRYSVLTPERTETNIRSYGLDDLQKLLNISFLNENGYKISRISKLKDDEIANLVKNISSTNNSNDRAIKSFKLSMYNFDQNLFFKTYNSLLKTKNFREIFQQVFIPLLESIGMLWQTNSIHPVHEHFISNLIKQKLLLNIEKLQQEKPAKTDKNFVLFLPEDEMHDLAILYANYEILSHGYPTIYLGQSLPMEDLTFLDKVYDKLRFISYFTIQPQDPDKYLEDFHHQIIKKLDCELWVLGKRCNSTVKLPSEKIKVMDSIEELVRKL</sequence>
<reference evidence="1" key="1">
    <citation type="submission" date="2019-09" db="EMBL/GenBank/DDBJ databases">
        <authorList>
            <person name="Rodrigo-Torres L."/>
            <person name="Arahal R. D."/>
            <person name="Lucena T."/>
        </authorList>
    </citation>
    <scope>NUCLEOTIDE SEQUENCE</scope>
    <source>
        <strain evidence="1">ISS653</strain>
    </source>
</reference>
<name>A0AC61Y6J7_9FLAO</name>